<dbReference type="GeneID" id="20814716"/>
<gene>
    <name evidence="1" type="ORF">H257_12720</name>
</gene>
<dbReference type="VEuPathDB" id="FungiDB:H257_12720"/>
<sequence>MKIIHGCRADAVELYRVEGVTYDKGTQVVFNGTPVDASTCTLATFGGSTTQMVDGSKVSAISTRPMRTTLKGFTYWWSPRALWFNLERSKQARDDGVGVVAFSSVKWLDVKDVFEPTPYTQPSIELPPENLDFQARYLKMASTC</sequence>
<protein>
    <submittedName>
        <fullName evidence="1">Uncharacterized protein</fullName>
    </submittedName>
</protein>
<dbReference type="RefSeq" id="XP_009838325.1">
    <property type="nucleotide sequence ID" value="XM_009840023.1"/>
</dbReference>
<organism evidence="1">
    <name type="scientific">Aphanomyces astaci</name>
    <name type="common">Crayfish plague agent</name>
    <dbReference type="NCBI Taxonomy" id="112090"/>
    <lineage>
        <taxon>Eukaryota</taxon>
        <taxon>Sar</taxon>
        <taxon>Stramenopiles</taxon>
        <taxon>Oomycota</taxon>
        <taxon>Saprolegniomycetes</taxon>
        <taxon>Saprolegniales</taxon>
        <taxon>Verrucalvaceae</taxon>
        <taxon>Aphanomyces</taxon>
    </lineage>
</organism>
<reference evidence="1" key="1">
    <citation type="submission" date="2013-12" db="EMBL/GenBank/DDBJ databases">
        <title>The Genome Sequence of Aphanomyces astaci APO3.</title>
        <authorList>
            <consortium name="The Broad Institute Genomics Platform"/>
            <person name="Russ C."/>
            <person name="Tyler B."/>
            <person name="van West P."/>
            <person name="Dieguez-Uribeondo J."/>
            <person name="Young S.K."/>
            <person name="Zeng Q."/>
            <person name="Gargeya S."/>
            <person name="Fitzgerald M."/>
            <person name="Abouelleil A."/>
            <person name="Alvarado L."/>
            <person name="Chapman S.B."/>
            <person name="Gainer-Dewar J."/>
            <person name="Goldberg J."/>
            <person name="Griggs A."/>
            <person name="Gujja S."/>
            <person name="Hansen M."/>
            <person name="Howarth C."/>
            <person name="Imamovic A."/>
            <person name="Ireland A."/>
            <person name="Larimer J."/>
            <person name="McCowan C."/>
            <person name="Murphy C."/>
            <person name="Pearson M."/>
            <person name="Poon T.W."/>
            <person name="Priest M."/>
            <person name="Roberts A."/>
            <person name="Saif S."/>
            <person name="Shea T."/>
            <person name="Sykes S."/>
            <person name="Wortman J."/>
            <person name="Nusbaum C."/>
            <person name="Birren B."/>
        </authorList>
    </citation>
    <scope>NUCLEOTIDE SEQUENCE [LARGE SCALE GENOMIC DNA]</scope>
    <source>
        <strain evidence="1">APO3</strain>
    </source>
</reference>
<name>W4FXN7_APHAT</name>
<dbReference type="AlphaFoldDB" id="W4FXN7"/>
<evidence type="ECO:0000313" key="1">
    <source>
        <dbReference type="EMBL" id="ETV72257.1"/>
    </source>
</evidence>
<proteinExistence type="predicted"/>
<dbReference type="EMBL" id="KI913155">
    <property type="protein sequence ID" value="ETV72257.1"/>
    <property type="molecule type" value="Genomic_DNA"/>
</dbReference>
<accession>W4FXN7</accession>